<feature type="compositionally biased region" description="Low complexity" evidence="11">
    <location>
        <begin position="405"/>
        <end position="420"/>
    </location>
</feature>
<evidence type="ECO:0000256" key="11">
    <source>
        <dbReference type="SAM" id="MobiDB-lite"/>
    </source>
</evidence>
<feature type="region of interest" description="Disordered" evidence="11">
    <location>
        <begin position="396"/>
        <end position="420"/>
    </location>
</feature>
<sequence length="473" mass="51729">MLLLLYVATDPLTPFFPLLLLSLLLGNTVVVGHCAGTRCLVLFREPMDFPGAQKCCKNEGGELSSVDLGQPQETLRSLLGELSGSFWVEPMKGTGVKTGEAASGPRNCSSVLTGGALMMSFSLCDEKLDGFLCRFSFEEPCGSLLAGGDVQVRYNLSHWGLKVEDTKTFPQGATAVAEKVGAEDPDSMHVCFGGKWFHAPWNCEVMGGGCEHKCNSSTNTCMCPESQTLHHNNFTCIKDPCADCKHGCEQKGDSFFCKCEKGFRLAKDRKSCLDVDECKEQDPCKGVGMGCENKQGGFECKCKDGFVEEDKVCVDVSICDKCEHMKCNKHDGIYRCECHEGFRVSPKNNNTTFCTDINECEHYHMCDHTCENLFGSYRCSCDEGYELVEGHTCVQTETDEGSGSGSSTPQPTPAGSSPAAVPSYIKTGTWSCHRRGGHYKLNTTEILCQQLRFSPPGKTGFNLQFNSRTTVSM</sequence>
<dbReference type="PROSITE" id="PS50026">
    <property type="entry name" value="EGF_3"/>
    <property type="match status" value="2"/>
</dbReference>
<dbReference type="InterPro" id="IPR051505">
    <property type="entry name" value="C-type_lectin_domain"/>
</dbReference>
<evidence type="ECO:0000313" key="14">
    <source>
        <dbReference type="Proteomes" id="UP000261360"/>
    </source>
</evidence>
<dbReference type="PROSITE" id="PS01186">
    <property type="entry name" value="EGF_2"/>
    <property type="match status" value="2"/>
</dbReference>
<evidence type="ECO:0000256" key="3">
    <source>
        <dbReference type="ARBA" id="ARBA00022692"/>
    </source>
</evidence>
<evidence type="ECO:0000256" key="7">
    <source>
        <dbReference type="ARBA" id="ARBA00022989"/>
    </source>
</evidence>
<evidence type="ECO:0000256" key="4">
    <source>
        <dbReference type="ARBA" id="ARBA00022729"/>
    </source>
</evidence>
<comment type="caution">
    <text evidence="10">Lacks conserved residue(s) required for the propagation of feature annotation.</text>
</comment>
<dbReference type="InterPro" id="IPR000742">
    <property type="entry name" value="EGF"/>
</dbReference>
<dbReference type="InterPro" id="IPR000152">
    <property type="entry name" value="EGF-type_Asp/Asn_hydroxyl_site"/>
</dbReference>
<keyword evidence="9 10" id="KW-1015">Disulfide bond</keyword>
<reference evidence="13" key="2">
    <citation type="submission" date="2025-09" db="UniProtKB">
        <authorList>
            <consortium name="Ensembl"/>
        </authorList>
    </citation>
    <scope>IDENTIFICATION</scope>
</reference>
<dbReference type="Pfam" id="PF07645">
    <property type="entry name" value="EGF_CA"/>
    <property type="match status" value="2"/>
</dbReference>
<evidence type="ECO:0000259" key="12">
    <source>
        <dbReference type="PROSITE" id="PS50026"/>
    </source>
</evidence>
<evidence type="ECO:0000256" key="9">
    <source>
        <dbReference type="ARBA" id="ARBA00023157"/>
    </source>
</evidence>
<evidence type="ECO:0000256" key="10">
    <source>
        <dbReference type="PROSITE-ProRule" id="PRU00076"/>
    </source>
</evidence>
<dbReference type="Gene3D" id="2.10.25.10">
    <property type="entry name" value="Laminin"/>
    <property type="match status" value="4"/>
</dbReference>
<dbReference type="InterPro" id="IPR016187">
    <property type="entry name" value="CTDL_fold"/>
</dbReference>
<evidence type="ECO:0000313" key="13">
    <source>
        <dbReference type="Ensembl" id="ENSSLDP00000025301.1"/>
    </source>
</evidence>
<dbReference type="Ensembl" id="ENSSLDT00000026088.1">
    <property type="protein sequence ID" value="ENSSLDP00000025301.1"/>
    <property type="gene ID" value="ENSSLDG00000019662.1"/>
</dbReference>
<evidence type="ECO:0000256" key="1">
    <source>
        <dbReference type="ARBA" id="ARBA00004479"/>
    </source>
</evidence>
<dbReference type="GO" id="GO:0030246">
    <property type="term" value="F:carbohydrate binding"/>
    <property type="evidence" value="ECO:0007669"/>
    <property type="project" value="UniProtKB-KW"/>
</dbReference>
<dbReference type="InterPro" id="IPR009030">
    <property type="entry name" value="Growth_fac_rcpt_cys_sf"/>
</dbReference>
<accession>A0A3B4YB11</accession>
<keyword evidence="6" id="KW-0677">Repeat</keyword>
<dbReference type="PROSITE" id="PS01187">
    <property type="entry name" value="EGF_CA"/>
    <property type="match status" value="1"/>
</dbReference>
<dbReference type="SUPFAM" id="SSF56436">
    <property type="entry name" value="C-type lectin-like"/>
    <property type="match status" value="1"/>
</dbReference>
<evidence type="ECO:0000256" key="2">
    <source>
        <dbReference type="ARBA" id="ARBA00022536"/>
    </source>
</evidence>
<dbReference type="InterPro" id="IPR001881">
    <property type="entry name" value="EGF-like_Ca-bd_dom"/>
</dbReference>
<keyword evidence="2 10" id="KW-0245">EGF-like domain</keyword>
<keyword evidence="5" id="KW-0430">Lectin</keyword>
<keyword evidence="8" id="KW-0472">Membrane</keyword>
<protein>
    <recommendedName>
        <fullName evidence="12">EGF-like domain-containing protein</fullName>
    </recommendedName>
</protein>
<dbReference type="SMART" id="SM00181">
    <property type="entry name" value="EGF"/>
    <property type="match status" value="5"/>
</dbReference>
<reference evidence="13" key="1">
    <citation type="submission" date="2025-08" db="UniProtKB">
        <authorList>
            <consortium name="Ensembl"/>
        </authorList>
    </citation>
    <scope>IDENTIFICATION</scope>
</reference>
<dbReference type="AlphaFoldDB" id="A0A3B4YB11"/>
<keyword evidence="14" id="KW-1185">Reference proteome</keyword>
<dbReference type="GeneTree" id="ENSGT00940000164218"/>
<dbReference type="PROSITE" id="PS00010">
    <property type="entry name" value="ASX_HYDROXYL"/>
    <property type="match status" value="2"/>
</dbReference>
<dbReference type="GO" id="GO:0016020">
    <property type="term" value="C:membrane"/>
    <property type="evidence" value="ECO:0007669"/>
    <property type="project" value="UniProtKB-SubCell"/>
</dbReference>
<dbReference type="PANTHER" id="PTHR14789">
    <property type="entry name" value="CHONDROLECTIN VARIANT CHODLFDELTAE"/>
    <property type="match status" value="1"/>
</dbReference>
<feature type="disulfide bond" evidence="10">
    <location>
        <begin position="360"/>
        <end position="370"/>
    </location>
</feature>
<evidence type="ECO:0000256" key="6">
    <source>
        <dbReference type="ARBA" id="ARBA00022737"/>
    </source>
</evidence>
<dbReference type="PANTHER" id="PTHR14789:SF9">
    <property type="entry name" value="THROMBOMODULIN"/>
    <property type="match status" value="1"/>
</dbReference>
<keyword evidence="3" id="KW-0812">Transmembrane</keyword>
<dbReference type="GO" id="GO:0005509">
    <property type="term" value="F:calcium ion binding"/>
    <property type="evidence" value="ECO:0007669"/>
    <property type="project" value="InterPro"/>
</dbReference>
<dbReference type="InterPro" id="IPR049883">
    <property type="entry name" value="NOTCH1_EGF-like"/>
</dbReference>
<dbReference type="SUPFAM" id="SSF57196">
    <property type="entry name" value="EGF/Laminin"/>
    <property type="match status" value="1"/>
</dbReference>
<keyword evidence="7" id="KW-1133">Transmembrane helix</keyword>
<comment type="subcellular location">
    <subcellularLocation>
        <location evidence="1">Membrane</location>
        <topology evidence="1">Single-pass type I membrane protein</topology>
    </subcellularLocation>
</comment>
<dbReference type="CDD" id="cd00054">
    <property type="entry name" value="EGF_CA"/>
    <property type="match status" value="2"/>
</dbReference>
<evidence type="ECO:0000256" key="5">
    <source>
        <dbReference type="ARBA" id="ARBA00022734"/>
    </source>
</evidence>
<dbReference type="SUPFAM" id="SSF57184">
    <property type="entry name" value="Growth factor receptor domain"/>
    <property type="match status" value="2"/>
</dbReference>
<keyword evidence="4" id="KW-0732">Signal</keyword>
<name>A0A3B4YB11_SERLL</name>
<dbReference type="Proteomes" id="UP000261360">
    <property type="component" value="Unplaced"/>
</dbReference>
<dbReference type="SMART" id="SM00179">
    <property type="entry name" value="EGF_CA"/>
    <property type="match status" value="3"/>
</dbReference>
<proteinExistence type="predicted"/>
<dbReference type="InterPro" id="IPR018097">
    <property type="entry name" value="EGF_Ca-bd_CS"/>
</dbReference>
<feature type="domain" description="EGF-like" evidence="12">
    <location>
        <begin position="356"/>
        <end position="394"/>
    </location>
</feature>
<organism evidence="13 14">
    <name type="scientific">Seriola lalandi dorsalis</name>
    <dbReference type="NCBI Taxonomy" id="1841481"/>
    <lineage>
        <taxon>Eukaryota</taxon>
        <taxon>Metazoa</taxon>
        <taxon>Chordata</taxon>
        <taxon>Craniata</taxon>
        <taxon>Vertebrata</taxon>
        <taxon>Euteleostomi</taxon>
        <taxon>Actinopterygii</taxon>
        <taxon>Neopterygii</taxon>
        <taxon>Teleostei</taxon>
        <taxon>Neoteleostei</taxon>
        <taxon>Acanthomorphata</taxon>
        <taxon>Carangaria</taxon>
        <taxon>Carangiformes</taxon>
        <taxon>Carangidae</taxon>
        <taxon>Seriola</taxon>
    </lineage>
</organism>
<evidence type="ECO:0000256" key="8">
    <source>
        <dbReference type="ARBA" id="ARBA00023136"/>
    </source>
</evidence>
<feature type="domain" description="EGF-like" evidence="12">
    <location>
        <begin position="274"/>
        <end position="314"/>
    </location>
</feature>